<dbReference type="InterPro" id="IPR050309">
    <property type="entry name" value="Type-B_Carboxylest/Lipase"/>
</dbReference>
<organism evidence="6">
    <name type="scientific">Chaetomium thermophilum (strain DSM 1495 / CBS 144.50 / IMI 039719)</name>
    <name type="common">Thermochaetoides thermophila</name>
    <dbReference type="NCBI Taxonomy" id="759272"/>
    <lineage>
        <taxon>Eukaryota</taxon>
        <taxon>Fungi</taxon>
        <taxon>Dikarya</taxon>
        <taxon>Ascomycota</taxon>
        <taxon>Pezizomycotina</taxon>
        <taxon>Sordariomycetes</taxon>
        <taxon>Sordariomycetidae</taxon>
        <taxon>Sordariales</taxon>
        <taxon>Chaetomiaceae</taxon>
        <taxon>Thermochaetoides</taxon>
    </lineage>
</organism>
<dbReference type="Pfam" id="PF00135">
    <property type="entry name" value="COesterase"/>
    <property type="match status" value="1"/>
</dbReference>
<evidence type="ECO:0000259" key="4">
    <source>
        <dbReference type="Pfam" id="PF00135"/>
    </source>
</evidence>
<dbReference type="HOGENOM" id="CLU_006586_15_1_1"/>
<keyword evidence="2 3" id="KW-0378">Hydrolase</keyword>
<dbReference type="Gene3D" id="3.40.50.1820">
    <property type="entry name" value="alpha/beta hydrolase"/>
    <property type="match status" value="1"/>
</dbReference>
<accession>G0S9D2</accession>
<dbReference type="eggNOG" id="KOG1516">
    <property type="taxonomic scope" value="Eukaryota"/>
</dbReference>
<feature type="signal peptide" evidence="3">
    <location>
        <begin position="1"/>
        <end position="20"/>
    </location>
</feature>
<dbReference type="RefSeq" id="XP_006694928.1">
    <property type="nucleotide sequence ID" value="XM_006694865.1"/>
</dbReference>
<dbReference type="AlphaFoldDB" id="G0S9D2"/>
<dbReference type="PROSITE" id="PS00122">
    <property type="entry name" value="CARBOXYLESTERASE_B_1"/>
    <property type="match status" value="1"/>
</dbReference>
<dbReference type="KEGG" id="cthr:CTHT_0045420"/>
<comment type="similarity">
    <text evidence="1 3">Belongs to the type-B carboxylesterase/lipase family.</text>
</comment>
<dbReference type="InterPro" id="IPR019826">
    <property type="entry name" value="Carboxylesterase_B_AS"/>
</dbReference>
<evidence type="ECO:0000256" key="3">
    <source>
        <dbReference type="RuleBase" id="RU361235"/>
    </source>
</evidence>
<dbReference type="EC" id="3.1.1.-" evidence="3"/>
<sequence length="525" mass="57132">MKAITPLILISLAQVPSIFAQLTVQTTTGIYTGLIDPVFPNVRQFRAIRYAEPPLGQLRWLPPVPVPPSTQQIFSYTFPPSCTQYLSSTPVVFTALLTNFSIPLDGQPVLPGEVARTSSEDCLFLSLFAPLTATSYSNLPVILFFPGGAFTIGGIDVSFQNPAPWVERSQSHIVVVANYRLDIAGFPGAAGLSEQNLGLLDQRAALEWVRDNIAPFGGDPTRITLWGHSAGGIGADMLAHAFPSNPIAHALFLQSGTAMFNLLRLGGQSEVGAGFSFVARNLGCDFPNDPVAELQCMRQIPMNKIMNFAGQYRENGTTPLLPFFFPIPDGRLVFENYTQSAIQGRLASIPVLVSATSNEAASLTFVPADLEEGPNQTDVDTLTVLNWVCMASNTTQERLLAGVTTYRYQYAGNFSSVTPYPWLGAYHASDIPMIMGTFETIGDTAEVTEFQRQVAYAMQDYLLIFMNDPENGLRRFGWFPYGDQRSSTGGRDLVRFGSHGIIAQVVDAETVDGACTMGRVYDSSP</sequence>
<dbReference type="GO" id="GO:0016787">
    <property type="term" value="F:hydrolase activity"/>
    <property type="evidence" value="ECO:0007669"/>
    <property type="project" value="UniProtKB-KW"/>
</dbReference>
<dbReference type="OMA" id="RITQWGR"/>
<name>G0S9D2_CHATD</name>
<dbReference type="GeneID" id="18258580"/>
<reference evidence="5 6" key="1">
    <citation type="journal article" date="2011" name="Cell">
        <title>Insight into structure and assembly of the nuclear pore complex by utilizing the genome of a eukaryotic thermophile.</title>
        <authorList>
            <person name="Amlacher S."/>
            <person name="Sarges P."/>
            <person name="Flemming D."/>
            <person name="van Noort V."/>
            <person name="Kunze R."/>
            <person name="Devos D.P."/>
            <person name="Arumugam M."/>
            <person name="Bork P."/>
            <person name="Hurt E."/>
        </authorList>
    </citation>
    <scope>NUCLEOTIDE SEQUENCE [LARGE SCALE GENOMIC DNA]</scope>
    <source>
        <strain evidence="6">DSM 1495 / CBS 144.50 / IMI 039719</strain>
    </source>
</reference>
<dbReference type="ESTHER" id="chatd-g0s9d2">
    <property type="family name" value="Fungal_carboxylesterase_lipase"/>
</dbReference>
<dbReference type="InterPro" id="IPR029058">
    <property type="entry name" value="AB_hydrolase_fold"/>
</dbReference>
<feature type="domain" description="Carboxylesterase type B" evidence="4">
    <location>
        <begin position="22"/>
        <end position="376"/>
    </location>
</feature>
<evidence type="ECO:0000256" key="2">
    <source>
        <dbReference type="ARBA" id="ARBA00022801"/>
    </source>
</evidence>
<dbReference type="PANTHER" id="PTHR11559">
    <property type="entry name" value="CARBOXYLESTERASE"/>
    <property type="match status" value="1"/>
</dbReference>
<proteinExistence type="inferred from homology"/>
<gene>
    <name evidence="5" type="ORF">CTHT_0045420</name>
</gene>
<dbReference type="OrthoDB" id="408631at2759"/>
<keyword evidence="6" id="KW-1185">Reference proteome</keyword>
<dbReference type="SUPFAM" id="SSF53474">
    <property type="entry name" value="alpha/beta-Hydrolases"/>
    <property type="match status" value="1"/>
</dbReference>
<evidence type="ECO:0000256" key="1">
    <source>
        <dbReference type="ARBA" id="ARBA00005964"/>
    </source>
</evidence>
<evidence type="ECO:0000313" key="6">
    <source>
        <dbReference type="Proteomes" id="UP000008066"/>
    </source>
</evidence>
<feature type="chain" id="PRO_5005130825" description="Carboxylic ester hydrolase" evidence="3">
    <location>
        <begin position="21"/>
        <end position="525"/>
    </location>
</feature>
<dbReference type="Proteomes" id="UP000008066">
    <property type="component" value="Unassembled WGS sequence"/>
</dbReference>
<evidence type="ECO:0000313" key="5">
    <source>
        <dbReference type="EMBL" id="EGS20043.1"/>
    </source>
</evidence>
<dbReference type="InterPro" id="IPR002018">
    <property type="entry name" value="CarbesteraseB"/>
</dbReference>
<keyword evidence="3" id="KW-0732">Signal</keyword>
<dbReference type="PROSITE" id="PS00941">
    <property type="entry name" value="CARBOXYLESTERASE_B_2"/>
    <property type="match status" value="1"/>
</dbReference>
<protein>
    <recommendedName>
        <fullName evidence="3">Carboxylic ester hydrolase</fullName>
        <ecNumber evidence="3">3.1.1.-</ecNumber>
    </recommendedName>
</protein>
<dbReference type="InterPro" id="IPR019819">
    <property type="entry name" value="Carboxylesterase_B_CS"/>
</dbReference>
<dbReference type="EMBL" id="GL988043">
    <property type="protein sequence ID" value="EGS20043.1"/>
    <property type="molecule type" value="Genomic_DNA"/>
</dbReference>